<protein>
    <submittedName>
        <fullName evidence="1">Uncharacterized protein</fullName>
    </submittedName>
</protein>
<gene>
    <name evidence="1" type="ORF">BJ554DRAFT_5068</name>
</gene>
<organism evidence="1 2">
    <name type="scientific">Olpidium bornovanus</name>
    <dbReference type="NCBI Taxonomy" id="278681"/>
    <lineage>
        <taxon>Eukaryota</taxon>
        <taxon>Fungi</taxon>
        <taxon>Fungi incertae sedis</taxon>
        <taxon>Olpidiomycota</taxon>
        <taxon>Olpidiomycotina</taxon>
        <taxon>Olpidiomycetes</taxon>
        <taxon>Olpidiales</taxon>
        <taxon>Olpidiaceae</taxon>
        <taxon>Olpidium</taxon>
    </lineage>
</organism>
<dbReference type="AlphaFoldDB" id="A0A8H8DDS3"/>
<dbReference type="Proteomes" id="UP000673691">
    <property type="component" value="Unassembled WGS sequence"/>
</dbReference>
<sequence>MVGGGSRVWRWGGKGKGGKLFDWRALRGERGKSSSIGGLRGGLFYWSAPGFGGRPALDPAATSALRPPLALCPAPAVLRLPPAFRGVGRRAVQGPCHSTARHRLPSIYVAGGVFPTRYTARTPRGPRWSLRGVAVFGPSCSRRPR</sequence>
<reference evidence="1 2" key="1">
    <citation type="journal article" name="Sci. Rep.">
        <title>Genome-scale phylogenetic analyses confirm Olpidium as the closest living zoosporic fungus to the non-flagellated, terrestrial fungi.</title>
        <authorList>
            <person name="Chang Y."/>
            <person name="Rochon D."/>
            <person name="Sekimoto S."/>
            <person name="Wang Y."/>
            <person name="Chovatia M."/>
            <person name="Sandor L."/>
            <person name="Salamov A."/>
            <person name="Grigoriev I.V."/>
            <person name="Stajich J.E."/>
            <person name="Spatafora J.W."/>
        </authorList>
    </citation>
    <scope>NUCLEOTIDE SEQUENCE [LARGE SCALE GENOMIC DNA]</scope>
    <source>
        <strain evidence="1">S191</strain>
    </source>
</reference>
<accession>A0A8H8DDS3</accession>
<comment type="caution">
    <text evidence="1">The sequence shown here is derived from an EMBL/GenBank/DDBJ whole genome shotgun (WGS) entry which is preliminary data.</text>
</comment>
<dbReference type="EMBL" id="JAEFCI010013271">
    <property type="protein sequence ID" value="KAG5455499.1"/>
    <property type="molecule type" value="Genomic_DNA"/>
</dbReference>
<name>A0A8H8DDS3_9FUNG</name>
<keyword evidence="2" id="KW-1185">Reference proteome</keyword>
<evidence type="ECO:0000313" key="1">
    <source>
        <dbReference type="EMBL" id="KAG5455499.1"/>
    </source>
</evidence>
<evidence type="ECO:0000313" key="2">
    <source>
        <dbReference type="Proteomes" id="UP000673691"/>
    </source>
</evidence>
<proteinExistence type="predicted"/>